<keyword evidence="4" id="KW-0349">Heme</keyword>
<keyword evidence="10 12" id="KW-0472">Membrane</keyword>
<accession>A0A6G1GBP8</accession>
<dbReference type="GO" id="GO:0016020">
    <property type="term" value="C:membrane"/>
    <property type="evidence" value="ECO:0007669"/>
    <property type="project" value="UniProtKB-SubCell"/>
</dbReference>
<evidence type="ECO:0000256" key="12">
    <source>
        <dbReference type="SAM" id="Phobius"/>
    </source>
</evidence>
<dbReference type="GO" id="GO:0046872">
    <property type="term" value="F:metal ion binding"/>
    <property type="evidence" value="ECO:0007669"/>
    <property type="project" value="UniProtKB-KW"/>
</dbReference>
<dbReference type="InterPro" id="IPR045150">
    <property type="entry name" value="CYB561D1/2"/>
</dbReference>
<keyword evidence="9" id="KW-0408">Iron</keyword>
<evidence type="ECO:0000256" key="6">
    <source>
        <dbReference type="ARBA" id="ARBA00022723"/>
    </source>
</evidence>
<feature type="region of interest" description="Disordered" evidence="11">
    <location>
        <begin position="1"/>
        <end position="24"/>
    </location>
</feature>
<dbReference type="Proteomes" id="UP000504638">
    <property type="component" value="Unplaced"/>
</dbReference>
<evidence type="ECO:0000259" key="13">
    <source>
        <dbReference type="PROSITE" id="PS50939"/>
    </source>
</evidence>
<reference evidence="14 16" key="1">
    <citation type="submission" date="2020-01" db="EMBL/GenBank/DDBJ databases">
        <authorList>
            <consortium name="DOE Joint Genome Institute"/>
            <person name="Haridas S."/>
            <person name="Albert R."/>
            <person name="Binder M."/>
            <person name="Bloem J."/>
            <person name="Labutti K."/>
            <person name="Salamov A."/>
            <person name="Andreopoulos B."/>
            <person name="Baker S.E."/>
            <person name="Barry K."/>
            <person name="Bills G."/>
            <person name="Bluhm B.H."/>
            <person name="Cannon C."/>
            <person name="Castanera R."/>
            <person name="Culley D.E."/>
            <person name="Daum C."/>
            <person name="Ezra D."/>
            <person name="Gonzalez J.B."/>
            <person name="Henrissat B."/>
            <person name="Kuo A."/>
            <person name="Liang C."/>
            <person name="Lipzen A."/>
            <person name="Lutzoni F."/>
            <person name="Magnuson J."/>
            <person name="Mondo S."/>
            <person name="Nolan M."/>
            <person name="Ohm R."/>
            <person name="Pangilinan J."/>
            <person name="Park H.-J."/>
            <person name="Ramirez L."/>
            <person name="Alfaro M."/>
            <person name="Sun H."/>
            <person name="Tritt A."/>
            <person name="Yoshinaga Y."/>
            <person name="Zwiers L.-H."/>
            <person name="Turgeon B.G."/>
            <person name="Goodwin S.B."/>
            <person name="Spatafora J.W."/>
            <person name="Crous P.W."/>
            <person name="Grigoriev I.V."/>
        </authorList>
    </citation>
    <scope>NUCLEOTIDE SEQUENCE</scope>
    <source>
        <strain evidence="14 16">CBS 781.70</strain>
    </source>
</reference>
<feature type="compositionally biased region" description="Basic residues" evidence="11">
    <location>
        <begin position="497"/>
        <end position="506"/>
    </location>
</feature>
<feature type="domain" description="Cytochrome b561" evidence="13">
    <location>
        <begin position="34"/>
        <end position="230"/>
    </location>
</feature>
<dbReference type="EMBL" id="ML975151">
    <property type="protein sequence ID" value="KAF1815518.1"/>
    <property type="molecule type" value="Genomic_DNA"/>
</dbReference>
<feature type="transmembrane region" description="Helical" evidence="12">
    <location>
        <begin position="177"/>
        <end position="196"/>
    </location>
</feature>
<feature type="compositionally biased region" description="Basic and acidic residues" evidence="11">
    <location>
        <begin position="426"/>
        <end position="448"/>
    </location>
</feature>
<evidence type="ECO:0000256" key="11">
    <source>
        <dbReference type="SAM" id="MobiDB-lite"/>
    </source>
</evidence>
<proteinExistence type="predicted"/>
<dbReference type="SMART" id="SM00665">
    <property type="entry name" value="B561"/>
    <property type="match status" value="1"/>
</dbReference>
<feature type="compositionally biased region" description="Basic and acidic residues" evidence="11">
    <location>
        <begin position="327"/>
        <end position="338"/>
    </location>
</feature>
<dbReference type="InterPro" id="IPR006593">
    <property type="entry name" value="Cyt_b561/ferric_Rdtase_TM"/>
</dbReference>
<dbReference type="AlphaFoldDB" id="A0A6G1GBP8"/>
<feature type="transmembrane region" description="Helical" evidence="12">
    <location>
        <begin position="67"/>
        <end position="92"/>
    </location>
</feature>
<feature type="transmembrane region" description="Helical" evidence="12">
    <location>
        <begin position="137"/>
        <end position="156"/>
    </location>
</feature>
<feature type="compositionally biased region" description="Basic and acidic residues" evidence="11">
    <location>
        <begin position="514"/>
        <end position="523"/>
    </location>
</feature>
<evidence type="ECO:0000256" key="4">
    <source>
        <dbReference type="ARBA" id="ARBA00022617"/>
    </source>
</evidence>
<feature type="transmembrane region" description="Helical" evidence="12">
    <location>
        <begin position="202"/>
        <end position="221"/>
    </location>
</feature>
<keyword evidence="8 12" id="KW-1133">Transmembrane helix</keyword>
<evidence type="ECO:0000313" key="15">
    <source>
        <dbReference type="Proteomes" id="UP000504638"/>
    </source>
</evidence>
<dbReference type="GeneID" id="54421130"/>
<feature type="transmembrane region" description="Helical" evidence="12">
    <location>
        <begin position="256"/>
        <end position="274"/>
    </location>
</feature>
<dbReference type="CDD" id="cd08760">
    <property type="entry name" value="Cyt_b561_FRRS1_like"/>
    <property type="match status" value="1"/>
</dbReference>
<feature type="region of interest" description="Disordered" evidence="11">
    <location>
        <begin position="426"/>
        <end position="634"/>
    </location>
</feature>
<gene>
    <name evidence="14 16" type="ORF">P152DRAFT_464355</name>
</gene>
<keyword evidence="15" id="KW-1185">Reference proteome</keyword>
<evidence type="ECO:0000256" key="2">
    <source>
        <dbReference type="ARBA" id="ARBA00004141"/>
    </source>
</evidence>
<dbReference type="PANTHER" id="PTHR15422:SF24">
    <property type="entry name" value="DOMON RELATED DOMAIN-CONTAINING PROTEIN"/>
    <property type="match status" value="1"/>
</dbReference>
<feature type="transmembrane region" description="Helical" evidence="12">
    <location>
        <begin position="104"/>
        <end position="125"/>
    </location>
</feature>
<dbReference type="Gene3D" id="1.20.120.1770">
    <property type="match status" value="1"/>
</dbReference>
<reference evidence="16" key="2">
    <citation type="submission" date="2020-04" db="EMBL/GenBank/DDBJ databases">
        <authorList>
            <consortium name="NCBI Genome Project"/>
        </authorList>
    </citation>
    <scope>NUCLEOTIDE SEQUENCE</scope>
    <source>
        <strain evidence="16">CBS 781.70</strain>
    </source>
</reference>
<comment type="cofactor">
    <cofactor evidence="1">
        <name>heme b</name>
        <dbReference type="ChEBI" id="CHEBI:60344"/>
    </cofactor>
</comment>
<feature type="compositionally biased region" description="Gly residues" evidence="11">
    <location>
        <begin position="625"/>
        <end position="634"/>
    </location>
</feature>
<dbReference type="GO" id="GO:0140575">
    <property type="term" value="F:transmembrane monodehydroascorbate reductase activity"/>
    <property type="evidence" value="ECO:0007669"/>
    <property type="project" value="InterPro"/>
</dbReference>
<feature type="region of interest" description="Disordered" evidence="11">
    <location>
        <begin position="365"/>
        <end position="404"/>
    </location>
</feature>
<keyword evidence="5 12" id="KW-0812">Transmembrane</keyword>
<evidence type="ECO:0000256" key="7">
    <source>
        <dbReference type="ARBA" id="ARBA00022982"/>
    </source>
</evidence>
<evidence type="ECO:0000256" key="5">
    <source>
        <dbReference type="ARBA" id="ARBA00022692"/>
    </source>
</evidence>
<feature type="compositionally biased region" description="Basic residues" evidence="11">
    <location>
        <begin position="274"/>
        <end position="286"/>
    </location>
</feature>
<evidence type="ECO:0000256" key="9">
    <source>
        <dbReference type="ARBA" id="ARBA00023004"/>
    </source>
</evidence>
<protein>
    <recommendedName>
        <fullName evidence="13">Cytochrome b561 domain-containing protein</fullName>
    </recommendedName>
</protein>
<evidence type="ECO:0000313" key="16">
    <source>
        <dbReference type="RefSeq" id="XP_033537149.1"/>
    </source>
</evidence>
<feature type="compositionally biased region" description="Pro residues" evidence="11">
    <location>
        <begin position="553"/>
        <end position="564"/>
    </location>
</feature>
<feature type="compositionally biased region" description="Basic and acidic residues" evidence="11">
    <location>
        <begin position="287"/>
        <end position="298"/>
    </location>
</feature>
<comment type="subcellular location">
    <subcellularLocation>
        <location evidence="2">Membrane</location>
        <topology evidence="2">Multi-pass membrane protein</topology>
    </subcellularLocation>
</comment>
<keyword evidence="7" id="KW-0249">Electron transport</keyword>
<feature type="region of interest" description="Disordered" evidence="11">
    <location>
        <begin position="325"/>
        <end position="348"/>
    </location>
</feature>
<sequence length="634" mass="69475">MSDPPPGLAPAGSSSYSSNSLQVGDGTWDSQRNTFLLPNLQPLNLATTQYNGMGNRFRDLPQYHRLVLGHGILAAIVFLGIVPGAIIIARFYHRNPRLALRLHIWMQVLTFLLSTIVLILGWFAVGPNRSLTNPHHGIGVAIYVMVTVQFLAGAIIKRVEKNKTRYKIPLKLYLHQWFGRTIALLGFAQVPLGLTLYGSPRYLFIIYAVLMAVLVTLYFILSYRNQGGAVMDDRGTYVSGSRADTTPRKEKHRGRWGLGALAAATAAGIGISRMRNKSRSRSRSRSRRADSRMDDNVDQKHTWRNRILGATAGVGAMAALRKMMGGRNRDDESIDSRYPHHPLGGAHNLTQTDLSMAEEGRLPMTPKRPAAAMTGTPGSRRRESIDSWDSPPSVDRHHRRGGPGMKEGIAALGLGGFLRSTFNKRRADKENRRVEDMRRTELDNERINRAHSRKYTADGTPRRHRRRHSSLSDSAIMHGANPDLPRPAAAERDSRRKDRLHRRRRTSSLSSASGDDRWRRAGDGPRPGGPRPPLSGGGGSVAFAEPSNSGGYPLPPPPPGPPPGGHNTVPMDLPPPPRIPAAGGGGSPGDGTVMSGPYDTGTDVSAYDSNRRRRRAQRAQASLVRGGGSRVEFS</sequence>
<evidence type="ECO:0000256" key="3">
    <source>
        <dbReference type="ARBA" id="ARBA00022448"/>
    </source>
</evidence>
<dbReference type="PANTHER" id="PTHR15422">
    <property type="entry name" value="OS05G0565100 PROTEIN"/>
    <property type="match status" value="1"/>
</dbReference>
<evidence type="ECO:0000256" key="8">
    <source>
        <dbReference type="ARBA" id="ARBA00022989"/>
    </source>
</evidence>
<reference evidence="16" key="3">
    <citation type="submission" date="2025-04" db="UniProtKB">
        <authorList>
            <consortium name="RefSeq"/>
        </authorList>
    </citation>
    <scope>IDENTIFICATION</scope>
    <source>
        <strain evidence="16">CBS 781.70</strain>
    </source>
</reference>
<dbReference type="PROSITE" id="PS50939">
    <property type="entry name" value="CYTOCHROME_B561"/>
    <property type="match status" value="1"/>
</dbReference>
<feature type="region of interest" description="Disordered" evidence="11">
    <location>
        <begin position="273"/>
        <end position="298"/>
    </location>
</feature>
<keyword evidence="6" id="KW-0479">Metal-binding</keyword>
<evidence type="ECO:0000256" key="10">
    <source>
        <dbReference type="ARBA" id="ARBA00023136"/>
    </source>
</evidence>
<evidence type="ECO:0000256" key="1">
    <source>
        <dbReference type="ARBA" id="ARBA00001970"/>
    </source>
</evidence>
<dbReference type="RefSeq" id="XP_033537149.1">
    <property type="nucleotide sequence ID" value="XM_033680560.1"/>
</dbReference>
<dbReference type="OrthoDB" id="19261at2759"/>
<name>A0A6G1GBP8_9PEZI</name>
<keyword evidence="3" id="KW-0813">Transport</keyword>
<evidence type="ECO:0000313" key="14">
    <source>
        <dbReference type="EMBL" id="KAF1815518.1"/>
    </source>
</evidence>
<feature type="compositionally biased region" description="Low complexity" evidence="11">
    <location>
        <begin position="9"/>
        <end position="21"/>
    </location>
</feature>
<organism evidence="14">
    <name type="scientific">Eremomyces bilateralis CBS 781.70</name>
    <dbReference type="NCBI Taxonomy" id="1392243"/>
    <lineage>
        <taxon>Eukaryota</taxon>
        <taxon>Fungi</taxon>
        <taxon>Dikarya</taxon>
        <taxon>Ascomycota</taxon>
        <taxon>Pezizomycotina</taxon>
        <taxon>Dothideomycetes</taxon>
        <taxon>Dothideomycetes incertae sedis</taxon>
        <taxon>Eremomycetales</taxon>
        <taxon>Eremomycetaceae</taxon>
        <taxon>Eremomyces</taxon>
    </lineage>
</organism>
<dbReference type="GO" id="GO:0020037">
    <property type="term" value="F:heme binding"/>
    <property type="evidence" value="ECO:0007669"/>
    <property type="project" value="TreeGrafter"/>
</dbReference>